<sequence length="461" mass="52614">MERYKILKSVGDGTFGVVYKAINTANGEVCAIKKMKIKFKSWDECLSLREIKSLRLLSHNNIVKLKEAFRVNDELHLVFEFLNENVYQLIKDRTDPLPESQIRSISYQVLQGLAYMHKHGFFHRDLKPENLMVSHDICKITDFGLAREIRSKPPFTDYVSTRWYRAPEILLRSTTYNSPVDIFALGCIMAELYMLRPLAPGQNENDQMLKLCTVLGTPSMSIWPEGYKLASQMNYRFPHCPPTNFNTLMPGASYEGLQLIQKMLAWDPQKRPNASECLEHPYFASLNGMSYPEEPKFVPDTMQRTGSKWSNGSSRIGGNSSKGKWALKPVVQERRESVLPKVHEVSELPSIKPMPRFEMPKPKEENFFPPVYNPVKPMGNPIRLVSREKPSYMNDRVGSLYDNQPFVGKANNLYLPKINSVNYPGNNNNQGVAKKLPPINSFSSVGNNILGKPQGLGRLRY</sequence>
<evidence type="ECO:0000259" key="11">
    <source>
        <dbReference type="PROSITE" id="PS50011"/>
    </source>
</evidence>
<dbReference type="SMART" id="SM00220">
    <property type="entry name" value="S_TKc"/>
    <property type="match status" value="1"/>
</dbReference>
<comment type="caution">
    <text evidence="12">The sequence shown here is derived from an EMBL/GenBank/DDBJ whole genome shotgun (WGS) entry which is preliminary data.</text>
</comment>
<feature type="binding site" evidence="8">
    <location>
        <position position="34"/>
    </location>
    <ligand>
        <name>ATP</name>
        <dbReference type="ChEBI" id="CHEBI:30616"/>
    </ligand>
</feature>
<evidence type="ECO:0000256" key="10">
    <source>
        <dbReference type="SAM" id="MobiDB-lite"/>
    </source>
</evidence>
<keyword evidence="2 9" id="KW-0723">Serine/threonine-protein kinase</keyword>
<evidence type="ECO:0000256" key="7">
    <source>
        <dbReference type="ARBA" id="ARBA00022840"/>
    </source>
</evidence>
<dbReference type="Pfam" id="PF00069">
    <property type="entry name" value="Pkinase"/>
    <property type="match status" value="1"/>
</dbReference>
<dbReference type="InterPro" id="IPR050117">
    <property type="entry name" value="MAPK"/>
</dbReference>
<dbReference type="Proteomes" id="UP000187209">
    <property type="component" value="Unassembled WGS sequence"/>
</dbReference>
<dbReference type="SUPFAM" id="SSF56112">
    <property type="entry name" value="Protein kinase-like (PK-like)"/>
    <property type="match status" value="1"/>
</dbReference>
<gene>
    <name evidence="12" type="ORF">SteCoe_29405</name>
</gene>
<dbReference type="Gene3D" id="3.30.200.20">
    <property type="entry name" value="Phosphorylase Kinase, domain 1"/>
    <property type="match status" value="1"/>
</dbReference>
<keyword evidence="4" id="KW-0808">Transferase</keyword>
<dbReference type="PROSITE" id="PS50011">
    <property type="entry name" value="PROTEIN_KINASE_DOM"/>
    <property type="match status" value="1"/>
</dbReference>
<dbReference type="InterPro" id="IPR000719">
    <property type="entry name" value="Prot_kinase_dom"/>
</dbReference>
<protein>
    <recommendedName>
        <fullName evidence="11">Protein kinase domain-containing protein</fullName>
    </recommendedName>
</protein>
<name>A0A1R2B6E1_9CILI</name>
<keyword evidence="6" id="KW-0418">Kinase</keyword>
<feature type="region of interest" description="Disordered" evidence="10">
    <location>
        <begin position="302"/>
        <end position="323"/>
    </location>
</feature>
<evidence type="ECO:0000313" key="13">
    <source>
        <dbReference type="Proteomes" id="UP000187209"/>
    </source>
</evidence>
<reference evidence="12 13" key="1">
    <citation type="submission" date="2016-11" db="EMBL/GenBank/DDBJ databases">
        <title>The macronuclear genome of Stentor coeruleus: a giant cell with tiny introns.</title>
        <authorList>
            <person name="Slabodnick M."/>
            <person name="Ruby J.G."/>
            <person name="Reiff S.B."/>
            <person name="Swart E.C."/>
            <person name="Gosai S."/>
            <person name="Prabakaran S."/>
            <person name="Witkowska E."/>
            <person name="Larue G.E."/>
            <person name="Fisher S."/>
            <person name="Freeman R.M."/>
            <person name="Gunawardena J."/>
            <person name="Chu W."/>
            <person name="Stover N.A."/>
            <person name="Gregory B.D."/>
            <person name="Nowacki M."/>
            <person name="Derisi J."/>
            <person name="Roy S.W."/>
            <person name="Marshall W.F."/>
            <person name="Sood P."/>
        </authorList>
    </citation>
    <scope>NUCLEOTIDE SEQUENCE [LARGE SCALE GENOMIC DNA]</scope>
    <source>
        <strain evidence="12">WM001</strain>
    </source>
</reference>
<evidence type="ECO:0000256" key="3">
    <source>
        <dbReference type="ARBA" id="ARBA00022553"/>
    </source>
</evidence>
<dbReference type="EMBL" id="MPUH01000921">
    <property type="protein sequence ID" value="OMJ72200.1"/>
    <property type="molecule type" value="Genomic_DNA"/>
</dbReference>
<dbReference type="AlphaFoldDB" id="A0A1R2B6E1"/>
<dbReference type="FunFam" id="3.30.200.20:FF:000545">
    <property type="entry name" value="CMGC family protein kinase"/>
    <property type="match status" value="1"/>
</dbReference>
<dbReference type="GO" id="GO:0004674">
    <property type="term" value="F:protein serine/threonine kinase activity"/>
    <property type="evidence" value="ECO:0007669"/>
    <property type="project" value="UniProtKB-KW"/>
</dbReference>
<evidence type="ECO:0000256" key="6">
    <source>
        <dbReference type="ARBA" id="ARBA00022777"/>
    </source>
</evidence>
<dbReference type="FunFam" id="1.10.510.10:FF:000104">
    <property type="entry name" value="serine/threonine-protein kinase MAK isoform X1"/>
    <property type="match status" value="1"/>
</dbReference>
<keyword evidence="13" id="KW-1185">Reference proteome</keyword>
<proteinExistence type="inferred from homology"/>
<keyword evidence="7 8" id="KW-0067">ATP-binding</keyword>
<dbReference type="GO" id="GO:0005524">
    <property type="term" value="F:ATP binding"/>
    <property type="evidence" value="ECO:0007669"/>
    <property type="project" value="UniProtKB-UniRule"/>
</dbReference>
<accession>A0A1R2B6E1</accession>
<dbReference type="CDD" id="cd07830">
    <property type="entry name" value="STKc_MAK_like"/>
    <property type="match status" value="1"/>
</dbReference>
<evidence type="ECO:0000256" key="8">
    <source>
        <dbReference type="PROSITE-ProRule" id="PRU10141"/>
    </source>
</evidence>
<dbReference type="InterPro" id="IPR008271">
    <property type="entry name" value="Ser/Thr_kinase_AS"/>
</dbReference>
<dbReference type="PROSITE" id="PS00107">
    <property type="entry name" value="PROTEIN_KINASE_ATP"/>
    <property type="match status" value="1"/>
</dbReference>
<feature type="domain" description="Protein kinase" evidence="11">
    <location>
        <begin position="4"/>
        <end position="283"/>
    </location>
</feature>
<keyword evidence="3" id="KW-0597">Phosphoprotein</keyword>
<keyword evidence="5 8" id="KW-0547">Nucleotide-binding</keyword>
<dbReference type="OrthoDB" id="2158884at2759"/>
<dbReference type="Gene3D" id="1.10.510.10">
    <property type="entry name" value="Transferase(Phosphotransferase) domain 1"/>
    <property type="match status" value="1"/>
</dbReference>
<evidence type="ECO:0000256" key="9">
    <source>
        <dbReference type="RuleBase" id="RU000304"/>
    </source>
</evidence>
<evidence type="ECO:0000256" key="2">
    <source>
        <dbReference type="ARBA" id="ARBA00022527"/>
    </source>
</evidence>
<evidence type="ECO:0000313" key="12">
    <source>
        <dbReference type="EMBL" id="OMJ72200.1"/>
    </source>
</evidence>
<dbReference type="PANTHER" id="PTHR24055">
    <property type="entry name" value="MITOGEN-ACTIVATED PROTEIN KINASE"/>
    <property type="match status" value="1"/>
</dbReference>
<evidence type="ECO:0000256" key="5">
    <source>
        <dbReference type="ARBA" id="ARBA00022741"/>
    </source>
</evidence>
<organism evidence="12 13">
    <name type="scientific">Stentor coeruleus</name>
    <dbReference type="NCBI Taxonomy" id="5963"/>
    <lineage>
        <taxon>Eukaryota</taxon>
        <taxon>Sar</taxon>
        <taxon>Alveolata</taxon>
        <taxon>Ciliophora</taxon>
        <taxon>Postciliodesmatophora</taxon>
        <taxon>Heterotrichea</taxon>
        <taxon>Heterotrichida</taxon>
        <taxon>Stentoridae</taxon>
        <taxon>Stentor</taxon>
    </lineage>
</organism>
<dbReference type="InterPro" id="IPR011009">
    <property type="entry name" value="Kinase-like_dom_sf"/>
</dbReference>
<dbReference type="PROSITE" id="PS00108">
    <property type="entry name" value="PROTEIN_KINASE_ST"/>
    <property type="match status" value="1"/>
</dbReference>
<evidence type="ECO:0000256" key="4">
    <source>
        <dbReference type="ARBA" id="ARBA00022679"/>
    </source>
</evidence>
<dbReference type="InterPro" id="IPR017441">
    <property type="entry name" value="Protein_kinase_ATP_BS"/>
</dbReference>
<comment type="similarity">
    <text evidence="1">Belongs to the protein kinase superfamily. CMGC Ser/Thr protein kinase family. CDC2/CDKX subfamily.</text>
</comment>
<evidence type="ECO:0000256" key="1">
    <source>
        <dbReference type="ARBA" id="ARBA00006485"/>
    </source>
</evidence>
<feature type="compositionally biased region" description="Low complexity" evidence="10">
    <location>
        <begin position="310"/>
        <end position="323"/>
    </location>
</feature>